<organism evidence="4 5">
    <name type="scientific">Rhizopus oryzae</name>
    <name type="common">Mucormycosis agent</name>
    <name type="synonym">Rhizopus arrhizus var. delemar</name>
    <dbReference type="NCBI Taxonomy" id="64495"/>
    <lineage>
        <taxon>Eukaryota</taxon>
        <taxon>Fungi</taxon>
        <taxon>Fungi incertae sedis</taxon>
        <taxon>Mucoromycota</taxon>
        <taxon>Mucoromycotina</taxon>
        <taxon>Mucoromycetes</taxon>
        <taxon>Mucorales</taxon>
        <taxon>Mucorineae</taxon>
        <taxon>Rhizopodaceae</taxon>
        <taxon>Rhizopus</taxon>
    </lineage>
</organism>
<feature type="domain" description="Ras-GAP" evidence="2">
    <location>
        <begin position="524"/>
        <end position="755"/>
    </location>
</feature>
<evidence type="ECO:0000256" key="1">
    <source>
        <dbReference type="SAM" id="MobiDB-lite"/>
    </source>
</evidence>
<gene>
    <name evidence="4" type="ORF">G6F51_002859</name>
</gene>
<dbReference type="EMBL" id="JAANIT010000259">
    <property type="protein sequence ID" value="KAG1549769.1"/>
    <property type="molecule type" value="Genomic_DNA"/>
</dbReference>
<dbReference type="CDD" id="cd21206">
    <property type="entry name" value="CH_IQGAP"/>
    <property type="match status" value="1"/>
</dbReference>
<accession>A0A9P6YIV8</accession>
<feature type="region of interest" description="Disordered" evidence="1">
    <location>
        <begin position="455"/>
        <end position="474"/>
    </location>
</feature>
<dbReference type="InterPro" id="IPR008936">
    <property type="entry name" value="Rho_GTPase_activation_prot"/>
</dbReference>
<dbReference type="GO" id="GO:0005516">
    <property type="term" value="F:calmodulin binding"/>
    <property type="evidence" value="ECO:0007669"/>
    <property type="project" value="TreeGrafter"/>
</dbReference>
<evidence type="ECO:0000313" key="4">
    <source>
        <dbReference type="EMBL" id="KAG1549769.1"/>
    </source>
</evidence>
<dbReference type="GO" id="GO:1903479">
    <property type="term" value="P:mitotic actomyosin contractile ring assembly actin filament organization"/>
    <property type="evidence" value="ECO:0007669"/>
    <property type="project" value="TreeGrafter"/>
</dbReference>
<feature type="domain" description="Calponin-homology (CH)" evidence="3">
    <location>
        <begin position="65"/>
        <end position="171"/>
    </location>
</feature>
<dbReference type="InterPro" id="IPR000593">
    <property type="entry name" value="RasGAP_C"/>
</dbReference>
<dbReference type="Pfam" id="PF03836">
    <property type="entry name" value="RasGAP_C"/>
    <property type="match status" value="1"/>
</dbReference>
<protein>
    <recommendedName>
        <fullName evidence="6">Ras GTPase-activating-like protein IQGAP1</fullName>
    </recommendedName>
</protein>
<dbReference type="GO" id="GO:0110085">
    <property type="term" value="C:mitotic actomyosin contractile ring"/>
    <property type="evidence" value="ECO:0007669"/>
    <property type="project" value="TreeGrafter"/>
</dbReference>
<dbReference type="SMART" id="SM00323">
    <property type="entry name" value="RasGAP"/>
    <property type="match status" value="1"/>
</dbReference>
<dbReference type="SUPFAM" id="SSF143885">
    <property type="entry name" value="RGC domain-like"/>
    <property type="match status" value="1"/>
</dbReference>
<proteinExistence type="predicted"/>
<evidence type="ECO:0000313" key="5">
    <source>
        <dbReference type="Proteomes" id="UP000717996"/>
    </source>
</evidence>
<dbReference type="InterPro" id="IPR023152">
    <property type="entry name" value="RasGAP_CS"/>
</dbReference>
<dbReference type="GO" id="GO:0051015">
    <property type="term" value="F:actin filament binding"/>
    <property type="evidence" value="ECO:0007669"/>
    <property type="project" value="TreeGrafter"/>
</dbReference>
<dbReference type="PROSITE" id="PS00509">
    <property type="entry name" value="RAS_GTPASE_ACTIV_1"/>
    <property type="match status" value="1"/>
</dbReference>
<dbReference type="SUPFAM" id="SSF48350">
    <property type="entry name" value="GTPase activation domain, GAP"/>
    <property type="match status" value="1"/>
</dbReference>
<dbReference type="Pfam" id="PF00616">
    <property type="entry name" value="RasGAP"/>
    <property type="match status" value="1"/>
</dbReference>
<dbReference type="OrthoDB" id="775356at2759"/>
<dbReference type="PANTHER" id="PTHR14149">
    <property type="entry name" value="RAS GTPASE-ACTIVATING PROTEIN WITH IQ MOTIF"/>
    <property type="match status" value="1"/>
</dbReference>
<dbReference type="InterPro" id="IPR001936">
    <property type="entry name" value="RasGAP_dom"/>
</dbReference>
<evidence type="ECO:0000259" key="3">
    <source>
        <dbReference type="PROSITE" id="PS50021"/>
    </source>
</evidence>
<dbReference type="Gene3D" id="1.10.418.10">
    <property type="entry name" value="Calponin-like domain"/>
    <property type="match status" value="1"/>
</dbReference>
<sequence>MTNDVPLTGLSTMDDKSGLLDLNIATITQNAEDVIGRIRLQKDNKINTSQWMDKQRTNLLAYEYLCHIGEAKEWIENCLQEEIDPVIRLEETMRNGIVLAKLANWFAPGTARKIFQDPKLQFRHSDNINYFFGALKIIELPQIFWFELTDLYEKKNVPKVIYCIHALSHLLSRHKMAPNIKNLLGQLQFTSHSLRLELNETDDKENGDKCLQRESFSYDLKTPDLTIEEEESDMDSVVEINSEEANKKYWLNEPNTNKIINCQRIARRWLSRKEDQEKQQIYKSHEFNSLITQLQSRIRKISGQRELQKRYAAFNSFKPDFILHLQAHCRGYLKRLYHQRTFEYYQTHIEQVMRVQSFIKNKLVVKAYRRLTADPTPSPGTVKSFIHLLDDSDLDFDRELELEGLRQEVIGYLRENNMLESHVTALDIQIALFLKNVITIDEVLKNTGTFKKRNKREKKRIMSESHDTSPFSLSGVDKESRRRLELFQQLVYVLQTEPQYVARLLSMTNRQDLGHHSSHKLIETTVLSLFGYATNAREEYLLINLCKQCIYEEIQYVESPQEFMRGNYTFMKLVVQTNRGAKERQFFRELFGGLIKEIIQSDSLDLDLDLISIYHSSINAEESRTGKPSNRPHAVNVQDVRSDVDVINTFVCHLKNLRDITEAFFDKITTTVESVPYGIRMVAKELKQALEEKFVDEPKINIVKILGNFIYYRYLNPALVAPEQYDVIDGVVNPVQRKNLAEACLVSKMLQRIASGSIFSDQDKLLSPLNEYLAHSSKRFADWFITLANVEDPEIHYNMDTFTDQVCPVRPVVYLLPAEIFHFHYTLQNNLDMIEPEGYGILSELVNDLGESAYHPEIDLPESIVCLSLSSPYEDLPTDTEAQIQRLLVDAKRLVVYVIKIQSGPTLARIFDQPITSSHEQAWNEFKHKEFIEVEKKNSAAAKRRYLKLGQHDQLVDLRSLNFFQLKALAHRLVANLKIAKKISTDNTYQDIITFIARDITGKNNRRTQRDQEIKRIKQTLSHLKEKREYLIDQGNQYEGYLTSCMQAMANKRGRKQNFVMPFTRQYFHMRGLQKLGLVPKFGSYKYTAKQLFDRNVLLEVMDITKKNYDRISIILSMDHPGIISIEASYARWPMSSVQVDMRYEELLQTQFEGAQTMMMLDGMAKVNVNLLIYLVNKKFYA</sequence>
<dbReference type="PROSITE" id="PS50018">
    <property type="entry name" value="RAS_GTPASE_ACTIV_2"/>
    <property type="match status" value="1"/>
</dbReference>
<name>A0A9P6YIV8_RHIOR</name>
<dbReference type="Pfam" id="PF00307">
    <property type="entry name" value="CH"/>
    <property type="match status" value="1"/>
</dbReference>
<dbReference type="AlphaFoldDB" id="A0A9P6YIV8"/>
<dbReference type="Proteomes" id="UP000717996">
    <property type="component" value="Unassembled WGS sequence"/>
</dbReference>
<dbReference type="PANTHER" id="PTHR14149:SF14">
    <property type="entry name" value="CALPONIN-HOMOLOGY (CH) DOMAIN-CONTAINING PROTEIN"/>
    <property type="match status" value="1"/>
</dbReference>
<reference evidence="4" key="1">
    <citation type="journal article" date="2020" name="Microb. Genom.">
        <title>Genetic diversity of clinical and environmental Mucorales isolates obtained from an investigation of mucormycosis cases among solid organ transplant recipients.</title>
        <authorList>
            <person name="Nguyen M.H."/>
            <person name="Kaul D."/>
            <person name="Muto C."/>
            <person name="Cheng S.J."/>
            <person name="Richter R.A."/>
            <person name="Bruno V.M."/>
            <person name="Liu G."/>
            <person name="Beyhan S."/>
            <person name="Sundermann A.J."/>
            <person name="Mounaud S."/>
            <person name="Pasculle A.W."/>
            <person name="Nierman W.C."/>
            <person name="Driscoll E."/>
            <person name="Cumbie R."/>
            <person name="Clancy C.J."/>
            <person name="Dupont C.L."/>
        </authorList>
    </citation>
    <scope>NUCLEOTIDE SEQUENCE</scope>
    <source>
        <strain evidence="4">GL16</strain>
    </source>
</reference>
<evidence type="ECO:0000259" key="2">
    <source>
        <dbReference type="PROSITE" id="PS50018"/>
    </source>
</evidence>
<dbReference type="Gene3D" id="1.10.506.10">
    <property type="entry name" value="GTPase Activation - p120gap, domain 1"/>
    <property type="match status" value="1"/>
</dbReference>
<dbReference type="PROSITE" id="PS50096">
    <property type="entry name" value="IQ"/>
    <property type="match status" value="1"/>
</dbReference>
<dbReference type="GO" id="GO:0005096">
    <property type="term" value="F:GTPase activator activity"/>
    <property type="evidence" value="ECO:0007669"/>
    <property type="project" value="TreeGrafter"/>
</dbReference>
<dbReference type="PROSITE" id="PS50021">
    <property type="entry name" value="CH"/>
    <property type="match status" value="1"/>
</dbReference>
<dbReference type="SMART" id="SM00033">
    <property type="entry name" value="CH"/>
    <property type="match status" value="1"/>
</dbReference>
<dbReference type="InterPro" id="IPR001715">
    <property type="entry name" value="CH_dom"/>
</dbReference>
<dbReference type="SUPFAM" id="SSF47576">
    <property type="entry name" value="Calponin-homology domain, CH-domain"/>
    <property type="match status" value="1"/>
</dbReference>
<evidence type="ECO:0008006" key="6">
    <source>
        <dbReference type="Google" id="ProtNLM"/>
    </source>
</evidence>
<comment type="caution">
    <text evidence="4">The sequence shown here is derived from an EMBL/GenBank/DDBJ whole genome shotgun (WGS) entry which is preliminary data.</text>
</comment>
<dbReference type="InterPro" id="IPR036872">
    <property type="entry name" value="CH_dom_sf"/>
</dbReference>